<name>A0ABT6H5V8_9BACI</name>
<dbReference type="Gene3D" id="3.30.70.100">
    <property type="match status" value="1"/>
</dbReference>
<sequence>MKQLTLTVQGMSCGHCVNAIEGSVGKLNGVENVTVVLREGKVNVSYDEAVIDVSTIKQMIEDQGYDVV</sequence>
<dbReference type="NCBIfam" id="TIGR00003">
    <property type="entry name" value="copper ion binding protein"/>
    <property type="match status" value="1"/>
</dbReference>
<dbReference type="PRINTS" id="PR00942">
    <property type="entry name" value="CUATPASEI"/>
</dbReference>
<dbReference type="NCBIfam" id="NF033795">
    <property type="entry name" value="chaper_CopZ_Bs"/>
    <property type="match status" value="1"/>
</dbReference>
<dbReference type="InterPro" id="IPR036163">
    <property type="entry name" value="HMA_dom_sf"/>
</dbReference>
<protein>
    <recommendedName>
        <fullName evidence="2">Copper chaperone CopZ</fullName>
    </recommendedName>
</protein>
<evidence type="ECO:0000256" key="6">
    <source>
        <dbReference type="ARBA" id="ARBA00023186"/>
    </source>
</evidence>
<dbReference type="SUPFAM" id="SSF55008">
    <property type="entry name" value="HMA, heavy metal-associated domain"/>
    <property type="match status" value="1"/>
</dbReference>
<evidence type="ECO:0000313" key="9">
    <source>
        <dbReference type="Proteomes" id="UP001218246"/>
    </source>
</evidence>
<dbReference type="Proteomes" id="UP001218246">
    <property type="component" value="Unassembled WGS sequence"/>
</dbReference>
<evidence type="ECO:0000313" key="8">
    <source>
        <dbReference type="EMBL" id="MDG5753821.1"/>
    </source>
</evidence>
<keyword evidence="5" id="KW-0186">Copper</keyword>
<evidence type="ECO:0000256" key="1">
    <source>
        <dbReference type="ARBA" id="ARBA00004496"/>
    </source>
</evidence>
<keyword evidence="9" id="KW-1185">Reference proteome</keyword>
<comment type="subcellular location">
    <subcellularLocation>
        <location evidence="1">Cytoplasm</location>
    </subcellularLocation>
</comment>
<keyword evidence="4" id="KW-0479">Metal-binding</keyword>
<dbReference type="Pfam" id="PF00403">
    <property type="entry name" value="HMA"/>
    <property type="match status" value="1"/>
</dbReference>
<dbReference type="InterPro" id="IPR049740">
    <property type="entry name" value="CopZ"/>
</dbReference>
<dbReference type="PROSITE" id="PS50846">
    <property type="entry name" value="HMA_2"/>
    <property type="match status" value="1"/>
</dbReference>
<dbReference type="EMBL" id="JARULN010000004">
    <property type="protein sequence ID" value="MDG5753821.1"/>
    <property type="molecule type" value="Genomic_DNA"/>
</dbReference>
<dbReference type="InterPro" id="IPR006121">
    <property type="entry name" value="HMA_dom"/>
</dbReference>
<dbReference type="RefSeq" id="WP_124562785.1">
    <property type="nucleotide sequence ID" value="NZ_JARRRY010000009.1"/>
</dbReference>
<dbReference type="PANTHER" id="PTHR46594:SF4">
    <property type="entry name" value="P-TYPE CATION-TRANSPORTING ATPASE"/>
    <property type="match status" value="1"/>
</dbReference>
<dbReference type="InterPro" id="IPR017969">
    <property type="entry name" value="Heavy-metal-associated_CS"/>
</dbReference>
<evidence type="ECO:0000256" key="4">
    <source>
        <dbReference type="ARBA" id="ARBA00022723"/>
    </source>
</evidence>
<comment type="caution">
    <text evidence="8">The sequence shown here is derived from an EMBL/GenBank/DDBJ whole genome shotgun (WGS) entry which is preliminary data.</text>
</comment>
<keyword evidence="3" id="KW-0963">Cytoplasm</keyword>
<evidence type="ECO:0000256" key="2">
    <source>
        <dbReference type="ARBA" id="ARBA00015313"/>
    </source>
</evidence>
<accession>A0ABT6H5V8</accession>
<reference evidence="8 9" key="1">
    <citation type="submission" date="2023-04" db="EMBL/GenBank/DDBJ databases">
        <title>Ectobacillus antri isolated from activated sludge.</title>
        <authorList>
            <person name="Yan P."/>
            <person name="Liu X."/>
        </authorList>
    </citation>
    <scope>NUCLEOTIDE SEQUENCE [LARGE SCALE GENOMIC DNA]</scope>
    <source>
        <strain evidence="8 9">C18H</strain>
    </source>
</reference>
<keyword evidence="6" id="KW-0143">Chaperone</keyword>
<evidence type="ECO:0000256" key="3">
    <source>
        <dbReference type="ARBA" id="ARBA00022490"/>
    </source>
</evidence>
<dbReference type="PROSITE" id="PS01047">
    <property type="entry name" value="HMA_1"/>
    <property type="match status" value="1"/>
</dbReference>
<gene>
    <name evidence="8" type="primary">copZ</name>
    <name evidence="8" type="ORF">P6P90_07525</name>
</gene>
<organism evidence="8 9">
    <name type="scientific">Ectobacillus antri</name>
    <dbReference type="NCBI Taxonomy" id="2486280"/>
    <lineage>
        <taxon>Bacteria</taxon>
        <taxon>Bacillati</taxon>
        <taxon>Bacillota</taxon>
        <taxon>Bacilli</taxon>
        <taxon>Bacillales</taxon>
        <taxon>Bacillaceae</taxon>
        <taxon>Ectobacillus</taxon>
    </lineage>
</organism>
<dbReference type="CDD" id="cd00371">
    <property type="entry name" value="HMA"/>
    <property type="match status" value="1"/>
</dbReference>
<evidence type="ECO:0000256" key="5">
    <source>
        <dbReference type="ARBA" id="ARBA00023008"/>
    </source>
</evidence>
<feature type="domain" description="HMA" evidence="7">
    <location>
        <begin position="2"/>
        <end position="68"/>
    </location>
</feature>
<evidence type="ECO:0000259" key="7">
    <source>
        <dbReference type="PROSITE" id="PS50846"/>
    </source>
</evidence>
<dbReference type="InterPro" id="IPR006122">
    <property type="entry name" value="HMA_Cu_ion-bd"/>
</dbReference>
<proteinExistence type="predicted"/>
<dbReference type="PANTHER" id="PTHR46594">
    <property type="entry name" value="P-TYPE CATION-TRANSPORTING ATPASE"/>
    <property type="match status" value="1"/>
</dbReference>